<dbReference type="SUPFAM" id="SSF53098">
    <property type="entry name" value="Ribonuclease H-like"/>
    <property type="match status" value="1"/>
</dbReference>
<dbReference type="GO" id="GO:0003887">
    <property type="term" value="F:DNA-directed DNA polymerase activity"/>
    <property type="evidence" value="ECO:0007669"/>
    <property type="project" value="InterPro"/>
</dbReference>
<dbReference type="GO" id="GO:0008408">
    <property type="term" value="F:3'-5' exonuclease activity"/>
    <property type="evidence" value="ECO:0007669"/>
    <property type="project" value="UniProtKB-UniRule"/>
</dbReference>
<evidence type="ECO:0000256" key="3">
    <source>
        <dbReference type="ARBA" id="ARBA00022741"/>
    </source>
</evidence>
<dbReference type="GO" id="GO:0016887">
    <property type="term" value="F:ATP hydrolysis activity"/>
    <property type="evidence" value="ECO:0007669"/>
    <property type="project" value="RHEA"/>
</dbReference>
<dbReference type="GO" id="GO:0043139">
    <property type="term" value="F:5'-3' DNA helicase activity"/>
    <property type="evidence" value="ECO:0007669"/>
    <property type="project" value="UniProtKB-EC"/>
</dbReference>
<evidence type="ECO:0000256" key="4">
    <source>
        <dbReference type="ARBA" id="ARBA00022801"/>
    </source>
</evidence>
<dbReference type="SMART" id="SM00479">
    <property type="entry name" value="EXOIII"/>
    <property type="match status" value="1"/>
</dbReference>
<gene>
    <name evidence="8 9" type="primary">dinG</name>
    <name evidence="12" type="ORF">BFG57_00045</name>
</gene>
<evidence type="ECO:0000259" key="10">
    <source>
        <dbReference type="PROSITE" id="PS51192"/>
    </source>
</evidence>
<dbReference type="PANTHER" id="PTHR11472:SF34">
    <property type="entry name" value="REGULATOR OF TELOMERE ELONGATION HELICASE 1"/>
    <property type="match status" value="1"/>
</dbReference>
<dbReference type="PROSITE" id="PS51193">
    <property type="entry name" value="HELICASE_ATP_BIND_2"/>
    <property type="match status" value="1"/>
</dbReference>
<dbReference type="InterPro" id="IPR006555">
    <property type="entry name" value="ATP-dep_Helicase_C"/>
</dbReference>
<proteinExistence type="inferred from homology"/>
<evidence type="ECO:0000256" key="5">
    <source>
        <dbReference type="ARBA" id="ARBA00022839"/>
    </source>
</evidence>
<keyword evidence="2 8" id="KW-0540">Nuclease</keyword>
<evidence type="ECO:0000259" key="11">
    <source>
        <dbReference type="PROSITE" id="PS51193"/>
    </source>
</evidence>
<keyword evidence="3 8" id="KW-0547">Nucleotide-binding</keyword>
<evidence type="ECO:0000256" key="9">
    <source>
        <dbReference type="RuleBase" id="RU364106"/>
    </source>
</evidence>
<name>A0A1E5LH63_9BACI</name>
<comment type="caution">
    <text evidence="8">Lacks conserved residue(s) required for the propagation of feature annotation.</text>
</comment>
<dbReference type="Gene3D" id="3.30.420.10">
    <property type="entry name" value="Ribonuclease H-like superfamily/Ribonuclease H"/>
    <property type="match status" value="1"/>
</dbReference>
<dbReference type="GO" id="GO:0005524">
    <property type="term" value="F:ATP binding"/>
    <property type="evidence" value="ECO:0007669"/>
    <property type="project" value="UniProtKB-UniRule"/>
</dbReference>
<dbReference type="AlphaFoldDB" id="A0A1E5LH63"/>
<dbReference type="GO" id="GO:0006260">
    <property type="term" value="P:DNA replication"/>
    <property type="evidence" value="ECO:0007669"/>
    <property type="project" value="InterPro"/>
</dbReference>
<evidence type="ECO:0000256" key="7">
    <source>
        <dbReference type="ARBA" id="ARBA00048954"/>
    </source>
</evidence>
<dbReference type="STRING" id="1305675.BFG57_00045"/>
<sequence>MNDRFVIVDVETTGNRPKNGDRIIQVGAVVVENGQITERFSSFVNTNKKLTPFIQELTKINEDMLVDAPQFDEIAPKLLSMLENSYFVAHNVPFDMSFLQEEFENSGYRPFSGPCIDTVELARLLYPALDSYKLSQLAEIFKMQHSNPHRADSDAEVTAKLLLMMLEKLSSLPLIVLQRLERLVPRLDSDLEFYIKQLINEKTTTLQTDEEQFDVFRGLVLKPNVQKKSEPDEQVPSTFGTFQNEVTRKLKAEMSRYEERPGQAEMMKTVDEALSTHQHLLIEAGTGTGKSLGYLLPSLYTAKKNEQPVVVSTHTIQLQEQLLERDIPLLKKIVPFSFNGVLLKGRNHYLCLRKFEHSLSDVYNDNYDTILTKAQILIWLTETEHGDVEELNLSSGGKVFWNKVKSDAGSCLNRACPFFSRCFYHRKRNEAHDADLIVTNHALLFTDLTNESSILPAYNEVVIDESHHIEETASEHFGEQLDYFMINMMTTRLGMREEHELTSKLFGLAEFIDIDENVFTFLETMEEQITNVKNEADDLFRMLKVYVNEQENDEKSDIGRISYRYDVREENSEVWNSIVEVADRFKFALRDLGKAMQKVSKAFDDRKEHMTTLQRGILIDFQGVKNQVDTMCAQVTCLLLEARDNDVTWIEADVNGALNATYLYSQPIEVSEMLAERFFEKKKSAILTSATLTINNSFSFIEKRLGLTEFHPMTAMIASPFSYRDQVRLMIPSDIPNIKYVSNEIYTEHLAEQISELAQITNGRMLVLFTSYEMLRTVYYLVKKHTTNETMNFIAQGVTGGSRTKLTKRFQQSERAVLFGTSSFWEGVDIPGEALSCLVIVRLPFSPPNSPIMSARSERLKAQGKSPFMELSLPQAIIRFKQGFGRLVRTQSDKGAVFVFDRRITTTRYGKKFINSLPVTPVMEAPSEQLYSELEKWL</sequence>
<feature type="domain" description="Helicase ATP-binding" evidence="10">
    <location>
        <begin position="271"/>
        <end position="510"/>
    </location>
</feature>
<dbReference type="Proteomes" id="UP000095209">
    <property type="component" value="Unassembled WGS sequence"/>
</dbReference>
<dbReference type="InterPro" id="IPR014013">
    <property type="entry name" value="Helic_SF1/SF2_ATP-bd_DinG/Rad3"/>
</dbReference>
<comment type="similarity">
    <text evidence="8 9">Belongs to the helicase family. DinG subfamily. Type 2 sub-subfamily.</text>
</comment>
<dbReference type="InterPro" id="IPR013520">
    <property type="entry name" value="Ribonucl_H"/>
</dbReference>
<dbReference type="InterPro" id="IPR045028">
    <property type="entry name" value="DinG/Rad3-like"/>
</dbReference>
<dbReference type="Pfam" id="PF13307">
    <property type="entry name" value="Helicase_C_2"/>
    <property type="match status" value="1"/>
</dbReference>
<evidence type="ECO:0000256" key="6">
    <source>
        <dbReference type="ARBA" id="ARBA00022840"/>
    </source>
</evidence>
<comment type="function">
    <text evidence="8 9">3'-5' exonuclease.</text>
</comment>
<dbReference type="InterPro" id="IPR014001">
    <property type="entry name" value="Helicase_ATP-bd"/>
</dbReference>
<dbReference type="NCBIfam" id="NF005981">
    <property type="entry name" value="PRK08074.1"/>
    <property type="match status" value="1"/>
</dbReference>
<dbReference type="Pfam" id="PF00929">
    <property type="entry name" value="RNase_T"/>
    <property type="match status" value="1"/>
</dbReference>
<dbReference type="SMART" id="SM00487">
    <property type="entry name" value="DEXDc"/>
    <property type="match status" value="1"/>
</dbReference>
<evidence type="ECO:0000313" key="12">
    <source>
        <dbReference type="EMBL" id="OEH93421.1"/>
    </source>
</evidence>
<reference evidence="12 13" key="1">
    <citation type="submission" date="2016-08" db="EMBL/GenBank/DDBJ databases">
        <title>Genome of Bacillus solimangrovi GH2-4.</title>
        <authorList>
            <person name="Lim S."/>
            <person name="Kim B.-C."/>
        </authorList>
    </citation>
    <scope>NUCLEOTIDE SEQUENCE [LARGE SCALE GENOMIC DNA]</scope>
    <source>
        <strain evidence="12 13">GH2-4</strain>
    </source>
</reference>
<dbReference type="InterPro" id="IPR027417">
    <property type="entry name" value="P-loop_NTPase"/>
</dbReference>
<accession>A0A1E5LH63</accession>
<dbReference type="EMBL" id="MJEH01000011">
    <property type="protein sequence ID" value="OEH93421.1"/>
    <property type="molecule type" value="Genomic_DNA"/>
</dbReference>
<dbReference type="FunFam" id="3.40.50.300:FF:000437">
    <property type="entry name" value="ATP-dependent DNA helicase DinG"/>
    <property type="match status" value="1"/>
</dbReference>
<feature type="domain" description="Helicase ATP-binding" evidence="11">
    <location>
        <begin position="249"/>
        <end position="532"/>
    </location>
</feature>
<protein>
    <recommendedName>
        <fullName evidence="8 9">3'-5' exonuclease DinG</fullName>
        <ecNumber evidence="8 9">3.1.-.-</ecNumber>
    </recommendedName>
</protein>
<dbReference type="Pfam" id="PF00270">
    <property type="entry name" value="DEAD"/>
    <property type="match status" value="1"/>
</dbReference>
<evidence type="ECO:0000256" key="2">
    <source>
        <dbReference type="ARBA" id="ARBA00022722"/>
    </source>
</evidence>
<dbReference type="HAMAP" id="MF_02206">
    <property type="entry name" value="DinG_exonucl"/>
    <property type="match status" value="1"/>
</dbReference>
<evidence type="ECO:0000313" key="13">
    <source>
        <dbReference type="Proteomes" id="UP000095209"/>
    </source>
</evidence>
<evidence type="ECO:0000256" key="1">
    <source>
        <dbReference type="ARBA" id="ARBA00001966"/>
    </source>
</evidence>
<keyword evidence="6 8" id="KW-0067">ATP-binding</keyword>
<comment type="cofactor">
    <cofactor evidence="1">
        <name>[4Fe-4S] cluster</name>
        <dbReference type="ChEBI" id="CHEBI:49883"/>
    </cofactor>
</comment>
<dbReference type="Gene3D" id="3.40.50.300">
    <property type="entry name" value="P-loop containing nucleotide triphosphate hydrolases"/>
    <property type="match status" value="2"/>
</dbReference>
<dbReference type="EC" id="3.1.-.-" evidence="8 9"/>
<keyword evidence="13" id="KW-1185">Reference proteome</keyword>
<dbReference type="NCBIfam" id="TIGR01407">
    <property type="entry name" value="dinG_rel"/>
    <property type="match status" value="1"/>
</dbReference>
<dbReference type="GO" id="GO:0003677">
    <property type="term" value="F:DNA binding"/>
    <property type="evidence" value="ECO:0007669"/>
    <property type="project" value="InterPro"/>
</dbReference>
<dbReference type="NCBIfam" id="TIGR00573">
    <property type="entry name" value="dnaq"/>
    <property type="match status" value="1"/>
</dbReference>
<dbReference type="InterPro" id="IPR006310">
    <property type="entry name" value="DinG"/>
</dbReference>
<dbReference type="InterPro" id="IPR006054">
    <property type="entry name" value="DnaQ"/>
</dbReference>
<feature type="binding site" evidence="8">
    <location>
        <begin position="284"/>
        <end position="291"/>
    </location>
    <ligand>
        <name>ATP</name>
        <dbReference type="ChEBI" id="CHEBI:30616"/>
    </ligand>
</feature>
<keyword evidence="12" id="KW-0347">Helicase</keyword>
<comment type="caution">
    <text evidence="12">The sequence shown here is derived from an EMBL/GenBank/DDBJ whole genome shotgun (WGS) entry which is preliminary data.</text>
</comment>
<dbReference type="InterPro" id="IPR012337">
    <property type="entry name" value="RNaseH-like_sf"/>
</dbReference>
<dbReference type="SUPFAM" id="SSF52540">
    <property type="entry name" value="P-loop containing nucleoside triphosphate hydrolases"/>
    <property type="match status" value="1"/>
</dbReference>
<dbReference type="FunFam" id="3.30.420.10:FF:000045">
    <property type="entry name" value="3'-5' exonuclease DinG"/>
    <property type="match status" value="1"/>
</dbReference>
<dbReference type="PROSITE" id="PS51192">
    <property type="entry name" value="HELICASE_ATP_BIND_1"/>
    <property type="match status" value="1"/>
</dbReference>
<keyword evidence="5 8" id="KW-0269">Exonuclease</keyword>
<keyword evidence="4 8" id="KW-0378">Hydrolase</keyword>
<dbReference type="PANTHER" id="PTHR11472">
    <property type="entry name" value="DNA REPAIR DEAD HELICASE RAD3/XP-D SUBFAMILY MEMBER"/>
    <property type="match status" value="1"/>
</dbReference>
<dbReference type="InterPro" id="IPR036397">
    <property type="entry name" value="RNaseH_sf"/>
</dbReference>
<evidence type="ECO:0000256" key="8">
    <source>
        <dbReference type="HAMAP-Rule" id="MF_02206"/>
    </source>
</evidence>
<comment type="catalytic activity">
    <reaction evidence="7">
        <text>ATP + H2O = ADP + phosphate + H(+)</text>
        <dbReference type="Rhea" id="RHEA:13065"/>
        <dbReference type="ChEBI" id="CHEBI:15377"/>
        <dbReference type="ChEBI" id="CHEBI:15378"/>
        <dbReference type="ChEBI" id="CHEBI:30616"/>
        <dbReference type="ChEBI" id="CHEBI:43474"/>
        <dbReference type="ChEBI" id="CHEBI:456216"/>
        <dbReference type="EC" id="5.6.2.3"/>
    </reaction>
</comment>
<dbReference type="InterPro" id="IPR011545">
    <property type="entry name" value="DEAD/DEAH_box_helicase_dom"/>
</dbReference>
<dbReference type="OrthoDB" id="9803913at2"/>
<dbReference type="RefSeq" id="WP_069716324.1">
    <property type="nucleotide sequence ID" value="NZ_MJEH01000011.1"/>
</dbReference>
<dbReference type="CDD" id="cd06127">
    <property type="entry name" value="DEDDh"/>
    <property type="match status" value="1"/>
</dbReference>
<dbReference type="SMART" id="SM00491">
    <property type="entry name" value="HELICc2"/>
    <property type="match status" value="1"/>
</dbReference>
<organism evidence="12 13">
    <name type="scientific">Bacillus solimangrovi</name>
    <dbReference type="NCBI Taxonomy" id="1305675"/>
    <lineage>
        <taxon>Bacteria</taxon>
        <taxon>Bacillati</taxon>
        <taxon>Bacillota</taxon>
        <taxon>Bacilli</taxon>
        <taxon>Bacillales</taxon>
        <taxon>Bacillaceae</taxon>
        <taxon>Bacillus</taxon>
    </lineage>
</organism>